<evidence type="ECO:0000313" key="3">
    <source>
        <dbReference type="Proteomes" id="UP000613066"/>
    </source>
</evidence>
<dbReference type="InterPro" id="IPR026153">
    <property type="entry name" value="Treslin"/>
</dbReference>
<dbReference type="GO" id="GO:0003682">
    <property type="term" value="F:chromatin binding"/>
    <property type="evidence" value="ECO:0007669"/>
    <property type="project" value="TreeGrafter"/>
</dbReference>
<dbReference type="OrthoDB" id="5812172at2759"/>
<evidence type="ECO:0000313" key="2">
    <source>
        <dbReference type="EMBL" id="NXC45088.1"/>
    </source>
</evidence>
<reference evidence="2" key="1">
    <citation type="submission" date="2019-09" db="EMBL/GenBank/DDBJ databases">
        <title>Bird 10,000 Genomes (B10K) Project - Family phase.</title>
        <authorList>
            <person name="Zhang G."/>
        </authorList>
    </citation>
    <scope>NUCLEOTIDE SEQUENCE</scope>
    <source>
        <strain evidence="2">B10K-DU-001-08</strain>
        <tissue evidence="2">Muscle</tissue>
    </source>
</reference>
<dbReference type="PANTHER" id="PTHR21556:SF2">
    <property type="entry name" value="TRESLIN"/>
    <property type="match status" value="1"/>
</dbReference>
<organism evidence="2 3">
    <name type="scientific">Penelope pileata</name>
    <dbReference type="NCBI Taxonomy" id="1118817"/>
    <lineage>
        <taxon>Eukaryota</taxon>
        <taxon>Metazoa</taxon>
        <taxon>Chordata</taxon>
        <taxon>Craniata</taxon>
        <taxon>Vertebrata</taxon>
        <taxon>Euteleostomi</taxon>
        <taxon>Archelosauria</taxon>
        <taxon>Archosauria</taxon>
        <taxon>Dinosauria</taxon>
        <taxon>Saurischia</taxon>
        <taxon>Theropoda</taxon>
        <taxon>Coelurosauria</taxon>
        <taxon>Aves</taxon>
        <taxon>Neognathae</taxon>
        <taxon>Galloanserae</taxon>
        <taxon>Galliformes</taxon>
        <taxon>Cracidae</taxon>
        <taxon>Penelope</taxon>
    </lineage>
</organism>
<feature type="region of interest" description="Disordered" evidence="1">
    <location>
        <begin position="31"/>
        <end position="52"/>
    </location>
</feature>
<dbReference type="AlphaFoldDB" id="A0A851NU06"/>
<comment type="caution">
    <text evidence="2">The sequence shown here is derived from an EMBL/GenBank/DDBJ whole genome shotgun (WGS) entry which is preliminary data.</text>
</comment>
<feature type="compositionally biased region" description="Basic residues" evidence="1">
    <location>
        <begin position="193"/>
        <end position="210"/>
    </location>
</feature>
<feature type="region of interest" description="Disordered" evidence="1">
    <location>
        <begin position="160"/>
        <end position="210"/>
    </location>
</feature>
<evidence type="ECO:0000256" key="1">
    <source>
        <dbReference type="SAM" id="MobiDB-lite"/>
    </source>
</evidence>
<dbReference type="Proteomes" id="UP000613066">
    <property type="component" value="Unassembled WGS sequence"/>
</dbReference>
<dbReference type="GO" id="GO:0030174">
    <property type="term" value="P:regulation of DNA-templated DNA replication initiation"/>
    <property type="evidence" value="ECO:0007669"/>
    <property type="project" value="TreeGrafter"/>
</dbReference>
<keyword evidence="3" id="KW-1185">Reference proteome</keyword>
<dbReference type="GO" id="GO:0010212">
    <property type="term" value="P:response to ionizing radiation"/>
    <property type="evidence" value="ECO:0007669"/>
    <property type="project" value="InterPro"/>
</dbReference>
<dbReference type="GO" id="GO:0005634">
    <property type="term" value="C:nucleus"/>
    <property type="evidence" value="ECO:0007669"/>
    <property type="project" value="InterPro"/>
</dbReference>
<sequence>GREGEMKVLEHCSSKVTCTLGEFELEGIYRLQDQASPSDSEPRAEENSAMGTFGLSSRKRDFTYLSPEEEENPEAKRTCTDKCSVDLNAFSPEEGNRNTSRTDSVLPEKPRACSLVTPVQHTSIGDDDVFLLSGAAPPVKSSLSASSLLALTQSPLLCKGQAPPSRRKCVQDEESDPFEVITNQELSPFRSMASRKRPLSRTYSRKRLLS</sequence>
<gene>
    <name evidence="2" type="primary">Ticrr</name>
    <name evidence="2" type="ORF">PENPIL_R07706</name>
</gene>
<feature type="non-terminal residue" evidence="2">
    <location>
        <position position="210"/>
    </location>
</feature>
<dbReference type="EMBL" id="WBMW01003491">
    <property type="protein sequence ID" value="NXC45088.1"/>
    <property type="molecule type" value="Genomic_DNA"/>
</dbReference>
<dbReference type="GO" id="GO:0006260">
    <property type="term" value="P:DNA replication"/>
    <property type="evidence" value="ECO:0007669"/>
    <property type="project" value="InterPro"/>
</dbReference>
<dbReference type="GO" id="GO:0007095">
    <property type="term" value="P:mitotic G2 DNA damage checkpoint signaling"/>
    <property type="evidence" value="ECO:0007669"/>
    <property type="project" value="TreeGrafter"/>
</dbReference>
<dbReference type="PANTHER" id="PTHR21556">
    <property type="entry name" value="TRESLIN"/>
    <property type="match status" value="1"/>
</dbReference>
<proteinExistence type="predicted"/>
<accession>A0A851NU06</accession>
<feature type="non-terminal residue" evidence="2">
    <location>
        <position position="1"/>
    </location>
</feature>
<protein>
    <submittedName>
        <fullName evidence="2">TICRR protein</fullName>
    </submittedName>
</protein>
<name>A0A851NU06_9GALL</name>
<dbReference type="GO" id="GO:0033314">
    <property type="term" value="P:mitotic DNA replication checkpoint signaling"/>
    <property type="evidence" value="ECO:0007669"/>
    <property type="project" value="InterPro"/>
</dbReference>